<sequence>MNYAIPKDVSWNFFLIFLLSLTRSAVSDNTVCDRLSGNDQQTCLDFIKKYPGDYQTEDLEKDSEIYLYNKSNTIFFLDEDSVLPYPITIVSSDRIALFGVKKSDNTKPQLTISEQQEGIPESIKAKGIKAIYKYYLTHPSYYRREIIGSIDQCDSCLISGFSVNRNVQSNNEKIKKIFSIKGSRSVVHLNDIEAAGNTHNESGYFLAKDIRLLTISNFTASSIDSNNLIKPAIEIENTPEIKLKNITIDEVDVMGFTKPTRPKKIISIINPVSFTVSNTGITSSSYGQLTNPVFIGLSISFTNPEKYKTTLVNGVIDQFEFSGFGLITNRAEAIRFDGTPGYWAGLVTEAYRQVKGSVTVKDLTVEDGSIKANKINLPNLLIKGLEEQSASVSTFNNVTSTLPALLIPTLSGQYSSVNHSHSHSSPSIALAPTRQVSLTQAVTPTPVDRGAENRKVCNRLARMDRRLCRKFLEKNPGEFDVQSLAGNTSISIVNQSNKLFLISGTQLLPHPITIANSENIAIFGVNDSEGKQPILRPGKKYKTASYIKEDVIGTVFDCINCIISGFSFKTWISSKSKNTDRLFNVSGKNTIIHFNNLNVNREYVPRYFDINSVSSVKITNMAVKYRDSKSNQIASPAINVVNAGSLDINNVSIVNFDPYLTEDAEGLITLVNPVRFKIRNTTFKGSRFSDDKGYGSIMTPIYVKFNDFNKYKHTRVDGHFNNLSMTRVDGWPSHWAGITLDGRPESLASLLAGQYKNISGTVSIRNTSLPNSGGKVKKKFLPSLWVDDGTSLPPATIPTLKSFSSAATIETAATPQTDTTPVKQTQALSTYSQTIPLSLTTSLISQPLPTTSRASQTGISFKDGKIKPSGLIPAVSVQPSSPLVGRVDTPRLSSNRGDGLSTAAITGISVGATVFSIFVVVGIAICYYQKHRVHGGEASIEMMPQ</sequence>
<protein>
    <recommendedName>
        <fullName evidence="4">Right handed beta helix domain-containing protein</fullName>
    </recommendedName>
</protein>
<evidence type="ECO:0000313" key="2">
    <source>
        <dbReference type="EMBL" id="MET4757934.1"/>
    </source>
</evidence>
<keyword evidence="1" id="KW-0812">Transmembrane</keyword>
<proteinExistence type="predicted"/>
<keyword evidence="3" id="KW-1185">Reference proteome</keyword>
<feature type="transmembrane region" description="Helical" evidence="1">
    <location>
        <begin position="903"/>
        <end position="928"/>
    </location>
</feature>
<keyword evidence="1" id="KW-0472">Membrane</keyword>
<gene>
    <name evidence="2" type="ORF">V5J35_003126</name>
</gene>
<dbReference type="Proteomes" id="UP001549366">
    <property type="component" value="Unassembled WGS sequence"/>
</dbReference>
<organism evidence="2 3">
    <name type="scientific">Endozoicomonas lisbonensis</name>
    <dbReference type="NCBI Taxonomy" id="3120522"/>
    <lineage>
        <taxon>Bacteria</taxon>
        <taxon>Pseudomonadati</taxon>
        <taxon>Pseudomonadota</taxon>
        <taxon>Gammaproteobacteria</taxon>
        <taxon>Oceanospirillales</taxon>
        <taxon>Endozoicomonadaceae</taxon>
        <taxon>Endozoicomonas</taxon>
    </lineage>
</organism>
<evidence type="ECO:0008006" key="4">
    <source>
        <dbReference type="Google" id="ProtNLM"/>
    </source>
</evidence>
<accession>A0ABV2SLE8</accession>
<keyword evidence="1" id="KW-1133">Transmembrane helix</keyword>
<evidence type="ECO:0000313" key="3">
    <source>
        <dbReference type="Proteomes" id="UP001549366"/>
    </source>
</evidence>
<dbReference type="RefSeq" id="WP_354008056.1">
    <property type="nucleotide sequence ID" value="NZ_JBEWTA010000001.1"/>
</dbReference>
<dbReference type="EMBL" id="JBEWTB010000002">
    <property type="protein sequence ID" value="MET4757934.1"/>
    <property type="molecule type" value="Genomic_DNA"/>
</dbReference>
<reference evidence="2 3" key="1">
    <citation type="submission" date="2024-06" db="EMBL/GenBank/DDBJ databases">
        <title>Genomic Encyclopedia of Type Strains, Phase V (KMG-V): Genome sequencing to study the core and pangenomes of soil and plant-associated prokaryotes.</title>
        <authorList>
            <person name="Whitman W."/>
        </authorList>
    </citation>
    <scope>NUCLEOTIDE SEQUENCE [LARGE SCALE GENOMIC DNA]</scope>
    <source>
        <strain evidence="2 3">NE40</strain>
    </source>
</reference>
<name>A0ABV2SLE8_9GAMM</name>
<comment type="caution">
    <text evidence="2">The sequence shown here is derived from an EMBL/GenBank/DDBJ whole genome shotgun (WGS) entry which is preliminary data.</text>
</comment>
<evidence type="ECO:0000256" key="1">
    <source>
        <dbReference type="SAM" id="Phobius"/>
    </source>
</evidence>